<dbReference type="PANTHER" id="PTHR48100:SF1">
    <property type="entry name" value="HISTIDINE PHOSPHATASE FAMILY PROTEIN-RELATED"/>
    <property type="match status" value="1"/>
</dbReference>
<dbReference type="CDD" id="cd07067">
    <property type="entry name" value="HP_PGM_like"/>
    <property type="match status" value="1"/>
</dbReference>
<feature type="binding site" evidence="1">
    <location>
        <begin position="21"/>
        <end position="22"/>
    </location>
    <ligand>
        <name>substrate</name>
    </ligand>
</feature>
<reference evidence="2 3" key="1">
    <citation type="submission" date="2016-10" db="EMBL/GenBank/DDBJ databases">
        <authorList>
            <person name="de Groot N.N."/>
        </authorList>
    </citation>
    <scope>NUCLEOTIDE SEQUENCE [LARGE SCALE GENOMIC DNA]</scope>
    <source>
        <strain evidence="2 3">A52C2</strain>
    </source>
</reference>
<dbReference type="PANTHER" id="PTHR48100">
    <property type="entry name" value="BROAD-SPECIFICITY PHOSPHATASE YOR283W-RELATED"/>
    <property type="match status" value="1"/>
</dbReference>
<keyword evidence="3" id="KW-1185">Reference proteome</keyword>
<dbReference type="Pfam" id="PF00300">
    <property type="entry name" value="His_Phos_1"/>
    <property type="match status" value="1"/>
</dbReference>
<dbReference type="GO" id="GO:0005737">
    <property type="term" value="C:cytoplasm"/>
    <property type="evidence" value="ECO:0007669"/>
    <property type="project" value="TreeGrafter"/>
</dbReference>
<proteinExistence type="predicted"/>
<dbReference type="InterPro" id="IPR013078">
    <property type="entry name" value="His_Pase_superF_clade-1"/>
</dbReference>
<accession>A0A1H9M1V8</accession>
<dbReference type="InterPro" id="IPR050275">
    <property type="entry name" value="PGM_Phosphatase"/>
</dbReference>
<dbReference type="Proteomes" id="UP000199647">
    <property type="component" value="Unassembled WGS sequence"/>
</dbReference>
<evidence type="ECO:0000313" key="3">
    <source>
        <dbReference type="Proteomes" id="UP000199647"/>
    </source>
</evidence>
<dbReference type="STRING" id="1855383.SAMN05216548_11299"/>
<protein>
    <submittedName>
        <fullName evidence="2">Broad specificity phosphatase PhoE</fullName>
    </submittedName>
</protein>
<dbReference type="InterPro" id="IPR029033">
    <property type="entry name" value="His_PPase_superfam"/>
</dbReference>
<dbReference type="Gene3D" id="3.40.50.1240">
    <property type="entry name" value="Phosphoglycerate mutase-like"/>
    <property type="match status" value="1"/>
</dbReference>
<name>A0A1H9M1V8_9HYPH</name>
<gene>
    <name evidence="2" type="ORF">SAMN05216548_11299</name>
</gene>
<dbReference type="EMBL" id="FOFG01000012">
    <property type="protein sequence ID" value="SER17519.1"/>
    <property type="molecule type" value="Genomic_DNA"/>
</dbReference>
<dbReference type="RefSeq" id="WP_346432150.1">
    <property type="nucleotide sequence ID" value="NZ_FOFG01000012.1"/>
</dbReference>
<feature type="binding site" evidence="1">
    <location>
        <begin position="8"/>
        <end position="15"/>
    </location>
    <ligand>
        <name>substrate</name>
    </ligand>
</feature>
<organism evidence="2 3">
    <name type="scientific">Faunimonas pinastri</name>
    <dbReference type="NCBI Taxonomy" id="1855383"/>
    <lineage>
        <taxon>Bacteria</taxon>
        <taxon>Pseudomonadati</taxon>
        <taxon>Pseudomonadota</taxon>
        <taxon>Alphaproteobacteria</taxon>
        <taxon>Hyphomicrobiales</taxon>
        <taxon>Afifellaceae</taxon>
        <taxon>Faunimonas</taxon>
    </lineage>
</organism>
<evidence type="ECO:0000313" key="2">
    <source>
        <dbReference type="EMBL" id="SER17519.1"/>
    </source>
</evidence>
<dbReference type="GO" id="GO:0016791">
    <property type="term" value="F:phosphatase activity"/>
    <property type="evidence" value="ECO:0007669"/>
    <property type="project" value="TreeGrafter"/>
</dbReference>
<dbReference type="SUPFAM" id="SSF53254">
    <property type="entry name" value="Phosphoglycerate mutase-like"/>
    <property type="match status" value="1"/>
</dbReference>
<evidence type="ECO:0000256" key="1">
    <source>
        <dbReference type="PIRSR" id="PIRSR613078-2"/>
    </source>
</evidence>
<dbReference type="SMART" id="SM00855">
    <property type="entry name" value="PGAM"/>
    <property type="match status" value="1"/>
</dbReference>
<dbReference type="AlphaFoldDB" id="A0A1H9M1V8"/>
<sequence>MKRILCIRHGQSTFNAASAETGVDPLHFDAPLTELGHQQVRRAREAMRDIPVELVVTSPLTRALQTTHGIFDGHPSGPRYLVEALHRERLESSCDVGRSPAELAPEHPAFSLDHLPDVWWHAEGEPDERGICVEPLEALQARLAQFRIVLQGRPEQTIAVVGHGTFFFHLTGRWLDNCEILELRPEQWDVAAE</sequence>
<feature type="binding site" evidence="1">
    <location>
        <position position="62"/>
    </location>
    <ligand>
        <name>substrate</name>
    </ligand>
</feature>